<gene>
    <name evidence="2" type="ORF">NEOLEDRAFT_1118572</name>
</gene>
<proteinExistence type="predicted"/>
<dbReference type="InterPro" id="IPR050228">
    <property type="entry name" value="Carboxylesterase_BioH"/>
</dbReference>
<dbReference type="InterPro" id="IPR000073">
    <property type="entry name" value="AB_hydrolase_1"/>
</dbReference>
<keyword evidence="3" id="KW-1185">Reference proteome</keyword>
<sequence>MSLSEDTLRPLILRRYILDHRLSEFPLQIIAKEYSDPSNDVAASDPSAVTILLAAGIGMTTELWIPMVKALYRLNTKGSVIKIRSVWAIDCPNHGESCVLNEEVLKDRYSEQFTLHEYGKAIGIFLSTGLLSPLEKSTLVAVGHSGGTAAHIVNATTSDQPRYKSLVLVEPPWLDRSVKPMFEMATTLISKRKSQTWGSIEEAMKYLSARRPYKTFHPDVIRVVAETHFRIVVVDGETRIALKTSTEQENATWKATDDAFTASEWIAPLLLKMRIHVIFGSRQDMWPEPVHEVLQKAVEAHRSQLASVETVQGTGHHIPQEKPEELAAAVIRALERDQAPTPTHHDAKL</sequence>
<protein>
    <submittedName>
        <fullName evidence="2">Alpha/beta-hydrolase</fullName>
    </submittedName>
</protein>
<dbReference type="AlphaFoldDB" id="A0A165QXL3"/>
<name>A0A165QXL3_9AGAM</name>
<dbReference type="GO" id="GO:0016787">
    <property type="term" value="F:hydrolase activity"/>
    <property type="evidence" value="ECO:0007669"/>
    <property type="project" value="UniProtKB-KW"/>
</dbReference>
<keyword evidence="2" id="KW-0378">Hydrolase</keyword>
<dbReference type="Proteomes" id="UP000076761">
    <property type="component" value="Unassembled WGS sequence"/>
</dbReference>
<evidence type="ECO:0000313" key="3">
    <source>
        <dbReference type="Proteomes" id="UP000076761"/>
    </source>
</evidence>
<organism evidence="2 3">
    <name type="scientific">Neolentinus lepideus HHB14362 ss-1</name>
    <dbReference type="NCBI Taxonomy" id="1314782"/>
    <lineage>
        <taxon>Eukaryota</taxon>
        <taxon>Fungi</taxon>
        <taxon>Dikarya</taxon>
        <taxon>Basidiomycota</taxon>
        <taxon>Agaricomycotina</taxon>
        <taxon>Agaricomycetes</taxon>
        <taxon>Gloeophyllales</taxon>
        <taxon>Gloeophyllaceae</taxon>
        <taxon>Neolentinus</taxon>
    </lineage>
</organism>
<dbReference type="Pfam" id="PF12697">
    <property type="entry name" value="Abhydrolase_6"/>
    <property type="match status" value="1"/>
</dbReference>
<dbReference type="InParanoid" id="A0A165QXL3"/>
<dbReference type="InterPro" id="IPR029058">
    <property type="entry name" value="AB_hydrolase_fold"/>
</dbReference>
<dbReference type="SUPFAM" id="SSF53474">
    <property type="entry name" value="alpha/beta-Hydrolases"/>
    <property type="match status" value="1"/>
</dbReference>
<dbReference type="EMBL" id="KV425589">
    <property type="protein sequence ID" value="KZT23012.1"/>
    <property type="molecule type" value="Genomic_DNA"/>
</dbReference>
<feature type="domain" description="AB hydrolase-1" evidence="1">
    <location>
        <begin position="51"/>
        <end position="329"/>
    </location>
</feature>
<accession>A0A165QXL3</accession>
<dbReference type="Gene3D" id="3.40.50.1820">
    <property type="entry name" value="alpha/beta hydrolase"/>
    <property type="match status" value="1"/>
</dbReference>
<reference evidence="2 3" key="1">
    <citation type="journal article" date="2016" name="Mol. Biol. Evol.">
        <title>Comparative Genomics of Early-Diverging Mushroom-Forming Fungi Provides Insights into the Origins of Lignocellulose Decay Capabilities.</title>
        <authorList>
            <person name="Nagy L.G."/>
            <person name="Riley R."/>
            <person name="Tritt A."/>
            <person name="Adam C."/>
            <person name="Daum C."/>
            <person name="Floudas D."/>
            <person name="Sun H."/>
            <person name="Yadav J.S."/>
            <person name="Pangilinan J."/>
            <person name="Larsson K.H."/>
            <person name="Matsuura K."/>
            <person name="Barry K."/>
            <person name="Labutti K."/>
            <person name="Kuo R."/>
            <person name="Ohm R.A."/>
            <person name="Bhattacharya S.S."/>
            <person name="Shirouzu T."/>
            <person name="Yoshinaga Y."/>
            <person name="Martin F.M."/>
            <person name="Grigoriev I.V."/>
            <person name="Hibbett D.S."/>
        </authorList>
    </citation>
    <scope>NUCLEOTIDE SEQUENCE [LARGE SCALE GENOMIC DNA]</scope>
    <source>
        <strain evidence="2 3">HHB14362 ss-1</strain>
    </source>
</reference>
<dbReference type="PANTHER" id="PTHR43194:SF2">
    <property type="entry name" value="PEROXISOMAL MEMBRANE PROTEIN LPX1"/>
    <property type="match status" value="1"/>
</dbReference>
<dbReference type="OrthoDB" id="94039at2759"/>
<evidence type="ECO:0000259" key="1">
    <source>
        <dbReference type="Pfam" id="PF12697"/>
    </source>
</evidence>
<evidence type="ECO:0000313" key="2">
    <source>
        <dbReference type="EMBL" id="KZT23012.1"/>
    </source>
</evidence>
<dbReference type="PANTHER" id="PTHR43194">
    <property type="entry name" value="HYDROLASE ALPHA/BETA FOLD FAMILY"/>
    <property type="match status" value="1"/>
</dbReference>